<feature type="signal peptide" evidence="1">
    <location>
        <begin position="1"/>
        <end position="25"/>
    </location>
</feature>
<name>A0AAN6NCS0_9PEZI</name>
<dbReference type="AlphaFoldDB" id="A0AAN6NCS0"/>
<gene>
    <name evidence="2" type="ORF">QBC46DRAFT_104667</name>
</gene>
<evidence type="ECO:0000313" key="3">
    <source>
        <dbReference type="Proteomes" id="UP001303473"/>
    </source>
</evidence>
<keyword evidence="1" id="KW-0732">Signal</keyword>
<organism evidence="2 3">
    <name type="scientific">Diplogelasinospora grovesii</name>
    <dbReference type="NCBI Taxonomy" id="303347"/>
    <lineage>
        <taxon>Eukaryota</taxon>
        <taxon>Fungi</taxon>
        <taxon>Dikarya</taxon>
        <taxon>Ascomycota</taxon>
        <taxon>Pezizomycotina</taxon>
        <taxon>Sordariomycetes</taxon>
        <taxon>Sordariomycetidae</taxon>
        <taxon>Sordariales</taxon>
        <taxon>Diplogelasinosporaceae</taxon>
        <taxon>Diplogelasinospora</taxon>
    </lineage>
</organism>
<accession>A0AAN6NCS0</accession>
<evidence type="ECO:0000256" key="1">
    <source>
        <dbReference type="SAM" id="SignalP"/>
    </source>
</evidence>
<feature type="chain" id="PRO_5042953784" evidence="1">
    <location>
        <begin position="26"/>
        <end position="185"/>
    </location>
</feature>
<protein>
    <submittedName>
        <fullName evidence="2">Uncharacterized protein</fullName>
    </submittedName>
</protein>
<sequence length="185" mass="19755">MPRSASGQAAFSALRLVLPLPPCSAYHAMWGGWNSDPNGTKSPLGHRAAPRPIFALSCAHFERQAALLSRASQRLLRCAALVSTQVPLASSPVQRQTGGSWGGCAPLVAYVRDHALGVSFSACPLPPSPSACRLTPRAAIVSRYLGVLCLGKTKSLAFVRNELCAIDAQFSSFRCRMERIAVVEH</sequence>
<dbReference type="Proteomes" id="UP001303473">
    <property type="component" value="Unassembled WGS sequence"/>
</dbReference>
<dbReference type="EMBL" id="MU853784">
    <property type="protein sequence ID" value="KAK3941367.1"/>
    <property type="molecule type" value="Genomic_DNA"/>
</dbReference>
<keyword evidence="3" id="KW-1185">Reference proteome</keyword>
<comment type="caution">
    <text evidence="2">The sequence shown here is derived from an EMBL/GenBank/DDBJ whole genome shotgun (WGS) entry which is preliminary data.</text>
</comment>
<evidence type="ECO:0000313" key="2">
    <source>
        <dbReference type="EMBL" id="KAK3941367.1"/>
    </source>
</evidence>
<proteinExistence type="predicted"/>
<reference evidence="3" key="1">
    <citation type="journal article" date="2023" name="Mol. Phylogenet. Evol.">
        <title>Genome-scale phylogeny and comparative genomics of the fungal order Sordariales.</title>
        <authorList>
            <person name="Hensen N."/>
            <person name="Bonometti L."/>
            <person name="Westerberg I."/>
            <person name="Brannstrom I.O."/>
            <person name="Guillou S."/>
            <person name="Cros-Aarteil S."/>
            <person name="Calhoun S."/>
            <person name="Haridas S."/>
            <person name="Kuo A."/>
            <person name="Mondo S."/>
            <person name="Pangilinan J."/>
            <person name="Riley R."/>
            <person name="LaButti K."/>
            <person name="Andreopoulos B."/>
            <person name="Lipzen A."/>
            <person name="Chen C."/>
            <person name="Yan M."/>
            <person name="Daum C."/>
            <person name="Ng V."/>
            <person name="Clum A."/>
            <person name="Steindorff A."/>
            <person name="Ohm R.A."/>
            <person name="Martin F."/>
            <person name="Silar P."/>
            <person name="Natvig D.O."/>
            <person name="Lalanne C."/>
            <person name="Gautier V."/>
            <person name="Ament-Velasquez S.L."/>
            <person name="Kruys A."/>
            <person name="Hutchinson M.I."/>
            <person name="Powell A.J."/>
            <person name="Barry K."/>
            <person name="Miller A.N."/>
            <person name="Grigoriev I.V."/>
            <person name="Debuchy R."/>
            <person name="Gladieux P."/>
            <person name="Hiltunen Thoren M."/>
            <person name="Johannesson H."/>
        </authorList>
    </citation>
    <scope>NUCLEOTIDE SEQUENCE [LARGE SCALE GENOMIC DNA]</scope>
    <source>
        <strain evidence="3">CBS 340.73</strain>
    </source>
</reference>